<accession>X1DFR4</accession>
<feature type="transmembrane region" description="Helical" evidence="1">
    <location>
        <begin position="79"/>
        <end position="100"/>
    </location>
</feature>
<reference evidence="2" key="1">
    <citation type="journal article" date="2014" name="Front. Microbiol.">
        <title>High frequency of phylogenetically diverse reductive dehalogenase-homologous genes in deep subseafloor sedimentary metagenomes.</title>
        <authorList>
            <person name="Kawai M."/>
            <person name="Futagami T."/>
            <person name="Toyoda A."/>
            <person name="Takaki Y."/>
            <person name="Nishi S."/>
            <person name="Hori S."/>
            <person name="Arai W."/>
            <person name="Tsubouchi T."/>
            <person name="Morono Y."/>
            <person name="Uchiyama I."/>
            <person name="Ito T."/>
            <person name="Fujiyama A."/>
            <person name="Inagaki F."/>
            <person name="Takami H."/>
        </authorList>
    </citation>
    <scope>NUCLEOTIDE SEQUENCE</scope>
    <source>
        <strain evidence="2">Expedition CK06-06</strain>
    </source>
</reference>
<keyword evidence="1" id="KW-0812">Transmembrane</keyword>
<name>X1DFR4_9ZZZZ</name>
<feature type="transmembrane region" description="Helical" evidence="1">
    <location>
        <begin position="12"/>
        <end position="35"/>
    </location>
</feature>
<proteinExistence type="predicted"/>
<feature type="transmembrane region" description="Helical" evidence="1">
    <location>
        <begin position="47"/>
        <end position="72"/>
    </location>
</feature>
<protein>
    <submittedName>
        <fullName evidence="2">Uncharacterized protein</fullName>
    </submittedName>
</protein>
<organism evidence="2">
    <name type="scientific">marine sediment metagenome</name>
    <dbReference type="NCBI Taxonomy" id="412755"/>
    <lineage>
        <taxon>unclassified sequences</taxon>
        <taxon>metagenomes</taxon>
        <taxon>ecological metagenomes</taxon>
    </lineage>
</organism>
<feature type="transmembrane region" description="Helical" evidence="1">
    <location>
        <begin position="106"/>
        <end position="125"/>
    </location>
</feature>
<sequence length="155" mass="18307">MEYEKNRQRFRKVGVIHLIFVLILIVSAFFPYYVYYSYSTEYYYTTYGYSVLLYGGWEGLFFIILSIIFAYFSKVNKAIVSGVIGCILITISVLIFFFYGPQIGEILGFISLIGFCSVTVSLYKFRPQRQDIQKIQQLEQQFQQPQQQLQQQQRL</sequence>
<evidence type="ECO:0000313" key="2">
    <source>
        <dbReference type="EMBL" id="GAH19002.1"/>
    </source>
</evidence>
<dbReference type="SUPFAM" id="SSF103473">
    <property type="entry name" value="MFS general substrate transporter"/>
    <property type="match status" value="1"/>
</dbReference>
<evidence type="ECO:0000256" key="1">
    <source>
        <dbReference type="SAM" id="Phobius"/>
    </source>
</evidence>
<dbReference type="InterPro" id="IPR036259">
    <property type="entry name" value="MFS_trans_sf"/>
</dbReference>
<gene>
    <name evidence="2" type="ORF">S03H2_08619</name>
</gene>
<keyword evidence="1" id="KW-0472">Membrane</keyword>
<dbReference type="EMBL" id="BARU01004219">
    <property type="protein sequence ID" value="GAH19002.1"/>
    <property type="molecule type" value="Genomic_DNA"/>
</dbReference>
<feature type="non-terminal residue" evidence="2">
    <location>
        <position position="155"/>
    </location>
</feature>
<comment type="caution">
    <text evidence="2">The sequence shown here is derived from an EMBL/GenBank/DDBJ whole genome shotgun (WGS) entry which is preliminary data.</text>
</comment>
<keyword evidence="1" id="KW-1133">Transmembrane helix</keyword>
<dbReference type="AlphaFoldDB" id="X1DFR4"/>